<dbReference type="RefSeq" id="WP_381830405.1">
    <property type="nucleotide sequence ID" value="NZ_JBHTCF010000004.1"/>
</dbReference>
<organism evidence="1 2">
    <name type="scientific">Streptomyces monticola</name>
    <dbReference type="NCBI Taxonomy" id="2666263"/>
    <lineage>
        <taxon>Bacteria</taxon>
        <taxon>Bacillati</taxon>
        <taxon>Actinomycetota</taxon>
        <taxon>Actinomycetes</taxon>
        <taxon>Kitasatosporales</taxon>
        <taxon>Streptomycetaceae</taxon>
        <taxon>Streptomyces</taxon>
    </lineage>
</organism>
<keyword evidence="2" id="KW-1185">Reference proteome</keyword>
<protein>
    <submittedName>
        <fullName evidence="1">Uncharacterized protein</fullName>
    </submittedName>
</protein>
<evidence type="ECO:0000313" key="1">
    <source>
        <dbReference type="EMBL" id="MFC7305215.1"/>
    </source>
</evidence>
<name>A0ABW2JIE4_9ACTN</name>
<dbReference type="Proteomes" id="UP001596523">
    <property type="component" value="Unassembled WGS sequence"/>
</dbReference>
<sequence length="47" mass="4961">MTTRILPAVGDADAARWLTALPGRLPEAKSAACVSAGNRSYTLDEDK</sequence>
<evidence type="ECO:0000313" key="2">
    <source>
        <dbReference type="Proteomes" id="UP001596523"/>
    </source>
</evidence>
<accession>A0ABW2JIE4</accession>
<reference evidence="2" key="1">
    <citation type="journal article" date="2019" name="Int. J. Syst. Evol. Microbiol.">
        <title>The Global Catalogue of Microorganisms (GCM) 10K type strain sequencing project: providing services to taxonomists for standard genome sequencing and annotation.</title>
        <authorList>
            <consortium name="The Broad Institute Genomics Platform"/>
            <consortium name="The Broad Institute Genome Sequencing Center for Infectious Disease"/>
            <person name="Wu L."/>
            <person name="Ma J."/>
        </authorList>
    </citation>
    <scope>NUCLEOTIDE SEQUENCE [LARGE SCALE GENOMIC DNA]</scope>
    <source>
        <strain evidence="2">SYNS20</strain>
    </source>
</reference>
<proteinExistence type="predicted"/>
<dbReference type="EMBL" id="JBHTCF010000004">
    <property type="protein sequence ID" value="MFC7305215.1"/>
    <property type="molecule type" value="Genomic_DNA"/>
</dbReference>
<gene>
    <name evidence="1" type="ORF">ACFQVC_13405</name>
</gene>
<comment type="caution">
    <text evidence="1">The sequence shown here is derived from an EMBL/GenBank/DDBJ whole genome shotgun (WGS) entry which is preliminary data.</text>
</comment>